<keyword evidence="2" id="KW-1185">Reference proteome</keyword>
<dbReference type="STRING" id="4537.A0A0E0K2P4"/>
<reference evidence="1" key="2">
    <citation type="submission" date="2018-05" db="EMBL/GenBank/DDBJ databases">
        <title>OpunRS2 (Oryza punctata Reference Sequence Version 2).</title>
        <authorList>
            <person name="Zhang J."/>
            <person name="Kudrna D."/>
            <person name="Lee S."/>
            <person name="Talag J."/>
            <person name="Welchert J."/>
            <person name="Wing R.A."/>
        </authorList>
    </citation>
    <scope>NUCLEOTIDE SEQUENCE [LARGE SCALE GENOMIC DNA]</scope>
</reference>
<organism evidence="1">
    <name type="scientific">Oryza punctata</name>
    <name type="common">Red rice</name>
    <dbReference type="NCBI Taxonomy" id="4537"/>
    <lineage>
        <taxon>Eukaryota</taxon>
        <taxon>Viridiplantae</taxon>
        <taxon>Streptophyta</taxon>
        <taxon>Embryophyta</taxon>
        <taxon>Tracheophyta</taxon>
        <taxon>Spermatophyta</taxon>
        <taxon>Magnoliopsida</taxon>
        <taxon>Liliopsida</taxon>
        <taxon>Poales</taxon>
        <taxon>Poaceae</taxon>
        <taxon>BOP clade</taxon>
        <taxon>Oryzoideae</taxon>
        <taxon>Oryzeae</taxon>
        <taxon>Oryzinae</taxon>
        <taxon>Oryza</taxon>
    </lineage>
</organism>
<dbReference type="AlphaFoldDB" id="A0A0E0K2P4"/>
<sequence>MAAFTKLEDSPMFRKQKDITLSSRFMPIIADNLSFRGSLDEGYAGDLSFADALEAFGAGQDDPVSVAIGG</sequence>
<dbReference type="Proteomes" id="UP000026962">
    <property type="component" value="Chromosome 2"/>
</dbReference>
<dbReference type="eggNOG" id="KOG0521">
    <property type="taxonomic scope" value="Eukaryota"/>
</dbReference>
<dbReference type="HOGENOM" id="CLU_097405_1_0_1"/>
<proteinExistence type="predicted"/>
<evidence type="ECO:0000313" key="1">
    <source>
        <dbReference type="EnsemblPlants" id="OPUNC02G22820.1"/>
    </source>
</evidence>
<accession>A0A0E0K2P4</accession>
<dbReference type="OMA" id="FGEPKFE"/>
<dbReference type="Gramene" id="OPUNC02G22820.1">
    <property type="protein sequence ID" value="OPUNC02G22820.1"/>
    <property type="gene ID" value="OPUNC02G22820"/>
</dbReference>
<dbReference type="EnsemblPlants" id="OPUNC02G22820.1">
    <property type="protein sequence ID" value="OPUNC02G22820.1"/>
    <property type="gene ID" value="OPUNC02G22820"/>
</dbReference>
<protein>
    <submittedName>
        <fullName evidence="1">Uncharacterized protein</fullName>
    </submittedName>
</protein>
<reference evidence="1" key="1">
    <citation type="submission" date="2015-04" db="UniProtKB">
        <authorList>
            <consortium name="EnsemblPlants"/>
        </authorList>
    </citation>
    <scope>IDENTIFICATION</scope>
</reference>
<name>A0A0E0K2P4_ORYPU</name>
<evidence type="ECO:0000313" key="2">
    <source>
        <dbReference type="Proteomes" id="UP000026962"/>
    </source>
</evidence>